<dbReference type="InterPro" id="IPR051783">
    <property type="entry name" value="NAD(P)-dependent_oxidoreduct"/>
</dbReference>
<reference evidence="3" key="1">
    <citation type="submission" date="2016-10" db="EMBL/GenBank/DDBJ databases">
        <authorList>
            <person name="Varghese N."/>
        </authorList>
    </citation>
    <scope>NUCLEOTIDE SEQUENCE [LARGE SCALE GENOMIC DNA]</scope>
    <source>
        <strain evidence="3">92MFCol6.1</strain>
    </source>
</reference>
<name>A0A1W1GZB5_9GAMM</name>
<dbReference type="GO" id="GO:0005737">
    <property type="term" value="C:cytoplasm"/>
    <property type="evidence" value="ECO:0007669"/>
    <property type="project" value="TreeGrafter"/>
</dbReference>
<dbReference type="InterPro" id="IPR036291">
    <property type="entry name" value="NAD(P)-bd_dom_sf"/>
</dbReference>
<accession>A0A1W1GZB5</accession>
<sequence>MNMPGPLPKRVLILGMGWSGRVLAARLQAQGVHVEGTVRDPASAPDDGLLRHQLRADAVLAPSLVAAIAHADAVLCSVPPDAEGDPALRLLHAALRDSSSLRWLGYLSSTSVYGDRDGGWINEHSAADATGPAGMQRRLAETQWRALADARGIASAMFRLPGLYGPGRNALLQLAQGRARHVVRPGLVFNRLHVDDLAVVVIAAMQRPATNALYLPSDDQPAPPQDVLAFAAQLGGFTLPPAVAWDDPSVSATLRRFYQSSKRIDSRSTRDALGWTPRFPTYREGLTDLAASLAGHGPALPDPGVPG</sequence>
<gene>
    <name evidence="2" type="ORF">SAMN04488690_2287</name>
</gene>
<protein>
    <submittedName>
        <fullName evidence="2">Nucleoside-diphosphate-sugar epimerase</fullName>
    </submittedName>
</protein>
<dbReference type="SUPFAM" id="SSF51735">
    <property type="entry name" value="NAD(P)-binding Rossmann-fold domains"/>
    <property type="match status" value="1"/>
</dbReference>
<dbReference type="PANTHER" id="PTHR48079:SF6">
    <property type="entry name" value="NAD(P)-BINDING DOMAIN-CONTAINING PROTEIN-RELATED"/>
    <property type="match status" value="1"/>
</dbReference>
<dbReference type="Pfam" id="PF01370">
    <property type="entry name" value="Epimerase"/>
    <property type="match status" value="1"/>
</dbReference>
<evidence type="ECO:0000259" key="1">
    <source>
        <dbReference type="Pfam" id="PF01370"/>
    </source>
</evidence>
<dbReference type="EMBL" id="FWEU01000003">
    <property type="protein sequence ID" value="SLM24564.1"/>
    <property type="molecule type" value="Genomic_DNA"/>
</dbReference>
<dbReference type="AlphaFoldDB" id="A0A1W1GZB5"/>
<feature type="domain" description="NAD-dependent epimerase/dehydratase" evidence="1">
    <location>
        <begin position="11"/>
        <end position="210"/>
    </location>
</feature>
<dbReference type="InterPro" id="IPR001509">
    <property type="entry name" value="Epimerase_deHydtase"/>
</dbReference>
<proteinExistence type="predicted"/>
<evidence type="ECO:0000313" key="2">
    <source>
        <dbReference type="EMBL" id="SLM24564.1"/>
    </source>
</evidence>
<dbReference type="GO" id="GO:0004029">
    <property type="term" value="F:aldehyde dehydrogenase (NAD+) activity"/>
    <property type="evidence" value="ECO:0007669"/>
    <property type="project" value="TreeGrafter"/>
</dbReference>
<dbReference type="Gene3D" id="3.40.50.720">
    <property type="entry name" value="NAD(P)-binding Rossmann-like Domain"/>
    <property type="match status" value="1"/>
</dbReference>
<dbReference type="Proteomes" id="UP000191133">
    <property type="component" value="Unassembled WGS sequence"/>
</dbReference>
<organism evidence="2 3">
    <name type="scientific">Stenotrophomonas indicatrix</name>
    <dbReference type="NCBI Taxonomy" id="2045451"/>
    <lineage>
        <taxon>Bacteria</taxon>
        <taxon>Pseudomonadati</taxon>
        <taxon>Pseudomonadota</taxon>
        <taxon>Gammaproteobacteria</taxon>
        <taxon>Lysobacterales</taxon>
        <taxon>Lysobacteraceae</taxon>
        <taxon>Stenotrophomonas</taxon>
    </lineage>
</organism>
<dbReference type="PANTHER" id="PTHR48079">
    <property type="entry name" value="PROTEIN YEEZ"/>
    <property type="match status" value="1"/>
</dbReference>
<evidence type="ECO:0000313" key="3">
    <source>
        <dbReference type="Proteomes" id="UP000191133"/>
    </source>
</evidence>